<evidence type="ECO:0000259" key="1">
    <source>
        <dbReference type="Pfam" id="PF00535"/>
    </source>
</evidence>
<dbReference type="EMBL" id="UOEZ01000063">
    <property type="protein sequence ID" value="VAW37977.1"/>
    <property type="molecule type" value="Genomic_DNA"/>
</dbReference>
<keyword evidence="2" id="KW-0808">Transferase</keyword>
<evidence type="ECO:0000313" key="2">
    <source>
        <dbReference type="EMBL" id="VAW37977.1"/>
    </source>
</evidence>
<proteinExistence type="predicted"/>
<dbReference type="InterPro" id="IPR001173">
    <property type="entry name" value="Glyco_trans_2-like"/>
</dbReference>
<dbReference type="InterPro" id="IPR050834">
    <property type="entry name" value="Glycosyltransf_2"/>
</dbReference>
<sequence>MTNKNKKNNTERPLVSIITPSYNQGAFIRETIESVRAQDYPDIEYIVIDGGSTDSTLEILKSYGKDLQWISEKDNGQSDAINKGFAAASGEILAWLNSDDTYRPGAISRVVELFSSEPETDIVYGDTDYTDHAGKVIGQYPVGPFDYKKLAVANPVCQPSTFFKRSTWERAGGLDLSLNFTMDYDLWIRFAKTENFSFLHQVLSTYRLHDESKTASPKYNYLMHKEILRTVMRHYRWAPVNRVYAYCNHLIKEKTFLKKDDLPTITLSILLSFIKYMTLNNGVPRLSDIKMLTPGNIKKIMRGHFGGASEYDI</sequence>
<reference evidence="2" key="1">
    <citation type="submission" date="2018-06" db="EMBL/GenBank/DDBJ databases">
        <authorList>
            <person name="Zhirakovskaya E."/>
        </authorList>
    </citation>
    <scope>NUCLEOTIDE SEQUENCE</scope>
</reference>
<dbReference type="AlphaFoldDB" id="A0A3B0VI23"/>
<dbReference type="SUPFAM" id="SSF53448">
    <property type="entry name" value="Nucleotide-diphospho-sugar transferases"/>
    <property type="match status" value="1"/>
</dbReference>
<organism evidence="2">
    <name type="scientific">hydrothermal vent metagenome</name>
    <dbReference type="NCBI Taxonomy" id="652676"/>
    <lineage>
        <taxon>unclassified sequences</taxon>
        <taxon>metagenomes</taxon>
        <taxon>ecological metagenomes</taxon>
    </lineage>
</organism>
<protein>
    <submittedName>
        <fullName evidence="2">Glycosyl transferase, family 2</fullName>
    </submittedName>
</protein>
<dbReference type="PANTHER" id="PTHR43685">
    <property type="entry name" value="GLYCOSYLTRANSFERASE"/>
    <property type="match status" value="1"/>
</dbReference>
<dbReference type="Gene3D" id="3.90.550.10">
    <property type="entry name" value="Spore Coat Polysaccharide Biosynthesis Protein SpsA, Chain A"/>
    <property type="match status" value="1"/>
</dbReference>
<name>A0A3B0VI23_9ZZZZ</name>
<dbReference type="GO" id="GO:0016740">
    <property type="term" value="F:transferase activity"/>
    <property type="evidence" value="ECO:0007669"/>
    <property type="project" value="UniProtKB-KW"/>
</dbReference>
<accession>A0A3B0VI23</accession>
<dbReference type="PANTHER" id="PTHR43685:SF11">
    <property type="entry name" value="GLYCOSYLTRANSFERASE TAGX-RELATED"/>
    <property type="match status" value="1"/>
</dbReference>
<dbReference type="CDD" id="cd06433">
    <property type="entry name" value="GT_2_WfgS_like"/>
    <property type="match status" value="1"/>
</dbReference>
<feature type="domain" description="Glycosyltransferase 2-like" evidence="1">
    <location>
        <begin position="16"/>
        <end position="134"/>
    </location>
</feature>
<gene>
    <name evidence="2" type="ORF">MNBD_DELTA02-396</name>
</gene>
<dbReference type="Pfam" id="PF00535">
    <property type="entry name" value="Glycos_transf_2"/>
    <property type="match status" value="1"/>
</dbReference>
<dbReference type="InterPro" id="IPR029044">
    <property type="entry name" value="Nucleotide-diphossugar_trans"/>
</dbReference>